<dbReference type="Pfam" id="PF03009">
    <property type="entry name" value="GDPD"/>
    <property type="match status" value="1"/>
</dbReference>
<dbReference type="InterPro" id="IPR030395">
    <property type="entry name" value="GP_PDE_dom"/>
</dbReference>
<feature type="domain" description="GP-PDE" evidence="1">
    <location>
        <begin position="4"/>
        <end position="240"/>
    </location>
</feature>
<dbReference type="PANTHER" id="PTHR46211">
    <property type="entry name" value="GLYCEROPHOSPHORYL DIESTER PHOSPHODIESTERASE"/>
    <property type="match status" value="1"/>
</dbReference>
<dbReference type="SUPFAM" id="SSF51695">
    <property type="entry name" value="PLC-like phosphodiesterases"/>
    <property type="match status" value="1"/>
</dbReference>
<dbReference type="AlphaFoldDB" id="A0A942UVB3"/>
<dbReference type="CDD" id="cd08563">
    <property type="entry name" value="GDPD_TtGDE_like"/>
    <property type="match status" value="1"/>
</dbReference>
<comment type="caution">
    <text evidence="2">The sequence shown here is derived from an EMBL/GenBank/DDBJ whole genome shotgun (WGS) entry which is preliminary data.</text>
</comment>
<organism evidence="2 3">
    <name type="scientific">Anaeromonas frigoriresistens</name>
    <dbReference type="NCBI Taxonomy" id="2683708"/>
    <lineage>
        <taxon>Bacteria</taxon>
        <taxon>Bacillati</taxon>
        <taxon>Bacillota</taxon>
        <taxon>Tissierellia</taxon>
        <taxon>Tissierellales</taxon>
        <taxon>Thermohalobacteraceae</taxon>
        <taxon>Anaeromonas</taxon>
    </lineage>
</organism>
<sequence>MTQPLIYAHRGASAYAPENTMAAFKKAIELNADGIEIDVQMSKDGHLIICHDEKVDRTTNGKGYIKDINLKDLKLLDAGFKFSSNFIGEKIPTLIELMELIKDNNMVLNIELKNNVIDYKGIEQKVIDTIKQYNMENRIIISSFNHNSLYKVKDIDSTIKTGVLYSKKLKNPITYAKNIKADAIHPSYKRLNRFVIAKAKKENIEINTFTVNIRDYMKLLIDIKIDGIITDYPDIAQQLK</sequence>
<dbReference type="Gene3D" id="3.20.20.190">
    <property type="entry name" value="Phosphatidylinositol (PI) phosphodiesterase"/>
    <property type="match status" value="1"/>
</dbReference>
<dbReference type="EMBL" id="WSFT01000012">
    <property type="protein sequence ID" value="MBS4537091.1"/>
    <property type="molecule type" value="Genomic_DNA"/>
</dbReference>
<gene>
    <name evidence="2" type="ORF">GOQ27_01375</name>
</gene>
<accession>A0A942UVB3</accession>
<protein>
    <submittedName>
        <fullName evidence="2">Glycerophosphodiester phosphodiesterase</fullName>
    </submittedName>
</protein>
<evidence type="ECO:0000259" key="1">
    <source>
        <dbReference type="PROSITE" id="PS51704"/>
    </source>
</evidence>
<dbReference type="PANTHER" id="PTHR46211:SF1">
    <property type="entry name" value="GLYCEROPHOSPHODIESTER PHOSPHODIESTERASE, CYTOPLASMIC"/>
    <property type="match status" value="1"/>
</dbReference>
<dbReference type="RefSeq" id="WP_203365022.1">
    <property type="nucleotide sequence ID" value="NZ_WSFT01000012.1"/>
</dbReference>
<dbReference type="GO" id="GO:0008081">
    <property type="term" value="F:phosphoric diester hydrolase activity"/>
    <property type="evidence" value="ECO:0007669"/>
    <property type="project" value="InterPro"/>
</dbReference>
<name>A0A942UVB3_9FIRM</name>
<dbReference type="InterPro" id="IPR017946">
    <property type="entry name" value="PLC-like_Pdiesterase_TIM-brl"/>
</dbReference>
<dbReference type="Proteomes" id="UP000724672">
    <property type="component" value="Unassembled WGS sequence"/>
</dbReference>
<keyword evidence="3" id="KW-1185">Reference proteome</keyword>
<dbReference type="PROSITE" id="PS51704">
    <property type="entry name" value="GP_PDE"/>
    <property type="match status" value="1"/>
</dbReference>
<reference evidence="2" key="1">
    <citation type="submission" date="2019-12" db="EMBL/GenBank/DDBJ databases">
        <title>Clostridiaceae gen. nov. sp. nov., isolated from sediment in Xinjiang, China.</title>
        <authorList>
            <person name="Zhang R."/>
        </authorList>
    </citation>
    <scope>NUCLEOTIDE SEQUENCE</scope>
    <source>
        <strain evidence="2">D2Q-11</strain>
    </source>
</reference>
<evidence type="ECO:0000313" key="3">
    <source>
        <dbReference type="Proteomes" id="UP000724672"/>
    </source>
</evidence>
<dbReference type="GO" id="GO:0006629">
    <property type="term" value="P:lipid metabolic process"/>
    <property type="evidence" value="ECO:0007669"/>
    <property type="project" value="InterPro"/>
</dbReference>
<proteinExistence type="predicted"/>
<evidence type="ECO:0000313" key="2">
    <source>
        <dbReference type="EMBL" id="MBS4537091.1"/>
    </source>
</evidence>